<keyword evidence="3 7" id="KW-0812">Transmembrane</keyword>
<keyword evidence="4 7" id="KW-1133">Transmembrane helix</keyword>
<feature type="transmembrane region" description="Helical" evidence="7">
    <location>
        <begin position="179"/>
        <end position="198"/>
    </location>
</feature>
<accession>A0ABT2EC66</accession>
<dbReference type="InterPro" id="IPR050448">
    <property type="entry name" value="OpgB/LTA_synthase_biosynth"/>
</dbReference>
<name>A0ABT2EC66_9GAMM</name>
<dbReference type="PANTHER" id="PTHR47371">
    <property type="entry name" value="LIPOTEICHOIC ACID SYNTHASE"/>
    <property type="match status" value="1"/>
</dbReference>
<protein>
    <submittedName>
        <fullName evidence="9">LTA synthase family protein</fullName>
    </submittedName>
</protein>
<sequence>MLEVSLLWPLVTGLIATFAIEALLRPAPTPFWQRGMAATAMHVGSWLLLFGLFTLVLQRPWFAVVFLLSLQLVIVQSSNTKSSTLNEPFICHDFEYFWDALRHPRLYVPFFGVTLAILASCVGAAAIGAFLIWEPSLVSRHGAGALFVATLSLIAVGSALIVAVKPWRTSITLHPAQDMHALGLFASLWAYGVALMRARPPRPEQSPYYPGADQGADNQTDHASAKVNAQTNTPSADSPNVVLVQSESFFDPRSWCDEIAPSILAAFDTLRAQADIAGTLSVPAWGANTVRTECAVLTGIAPSAWGALQFNPYRTLARHPLPSIASAFKAAGYRTVCVHPYPETFYLRHRVMPALGFEQFVDLQAFDAATDRHGQYIGDAAVARKVGRLLEDDDNRPLFVFIITMENHGPLHLEAPQAEAAQQTLPKAHWPLAEHQRDLAVYLHHLREADRMMAEVTKALSSRSRPGLLGWYGDHVPILPAAYAHYGAPAGTTPYVIWSTQHKGTERSRPFTTQQLSAQELGAVLLERALGDVPNAAMMRDAPASDLMKSGVIKSNAITNDAFKAEPEFQEQE</sequence>
<dbReference type="InterPro" id="IPR000917">
    <property type="entry name" value="Sulfatase_N"/>
</dbReference>
<feature type="compositionally biased region" description="Polar residues" evidence="6">
    <location>
        <begin position="225"/>
        <end position="237"/>
    </location>
</feature>
<comment type="subcellular location">
    <subcellularLocation>
        <location evidence="1">Cell membrane</location>
        <topology evidence="1">Multi-pass membrane protein</topology>
    </subcellularLocation>
</comment>
<organism evidence="9 10">
    <name type="scientific">Halomonas dongshanensis</name>
    <dbReference type="NCBI Taxonomy" id="2890835"/>
    <lineage>
        <taxon>Bacteria</taxon>
        <taxon>Pseudomonadati</taxon>
        <taxon>Pseudomonadota</taxon>
        <taxon>Gammaproteobacteria</taxon>
        <taxon>Oceanospirillales</taxon>
        <taxon>Halomonadaceae</taxon>
        <taxon>Halomonas</taxon>
    </lineage>
</organism>
<dbReference type="PANTHER" id="PTHR47371:SF3">
    <property type="entry name" value="PHOSPHOGLYCEROL TRANSFERASE I"/>
    <property type="match status" value="1"/>
</dbReference>
<evidence type="ECO:0000256" key="2">
    <source>
        <dbReference type="ARBA" id="ARBA00022475"/>
    </source>
</evidence>
<dbReference type="Gene3D" id="3.40.720.10">
    <property type="entry name" value="Alkaline Phosphatase, subunit A"/>
    <property type="match status" value="1"/>
</dbReference>
<reference evidence="9" key="1">
    <citation type="submission" date="2021-11" db="EMBL/GenBank/DDBJ databases">
        <title>Halomonas sp., isolated from a coastal aquaculture zone in Dongshan Bay.</title>
        <authorList>
            <person name="Lin W."/>
        </authorList>
    </citation>
    <scope>NUCLEOTIDE SEQUENCE</scope>
    <source>
        <strain evidence="9">Yzlin-01</strain>
    </source>
</reference>
<feature type="transmembrane region" description="Helical" evidence="7">
    <location>
        <begin position="106"/>
        <end position="133"/>
    </location>
</feature>
<evidence type="ECO:0000313" key="9">
    <source>
        <dbReference type="EMBL" id="MCS2609164.1"/>
    </source>
</evidence>
<dbReference type="RefSeq" id="WP_259035672.1">
    <property type="nucleotide sequence ID" value="NZ_JAJISC010000003.1"/>
</dbReference>
<keyword evidence="10" id="KW-1185">Reference proteome</keyword>
<proteinExistence type="predicted"/>
<evidence type="ECO:0000256" key="5">
    <source>
        <dbReference type="ARBA" id="ARBA00023136"/>
    </source>
</evidence>
<dbReference type="Pfam" id="PF00884">
    <property type="entry name" value="Sulfatase"/>
    <property type="match status" value="1"/>
</dbReference>
<gene>
    <name evidence="9" type="ORF">LLY24_07525</name>
</gene>
<dbReference type="CDD" id="cd16015">
    <property type="entry name" value="LTA_synthase"/>
    <property type="match status" value="1"/>
</dbReference>
<evidence type="ECO:0000256" key="3">
    <source>
        <dbReference type="ARBA" id="ARBA00022692"/>
    </source>
</evidence>
<evidence type="ECO:0000259" key="8">
    <source>
        <dbReference type="Pfam" id="PF00884"/>
    </source>
</evidence>
<keyword evidence="5 7" id="KW-0472">Membrane</keyword>
<feature type="transmembrane region" description="Helical" evidence="7">
    <location>
        <begin position="36"/>
        <end position="55"/>
    </location>
</feature>
<evidence type="ECO:0000256" key="7">
    <source>
        <dbReference type="SAM" id="Phobius"/>
    </source>
</evidence>
<keyword evidence="2" id="KW-1003">Cell membrane</keyword>
<dbReference type="EMBL" id="JAJISC010000003">
    <property type="protein sequence ID" value="MCS2609164.1"/>
    <property type="molecule type" value="Genomic_DNA"/>
</dbReference>
<feature type="transmembrane region" description="Helical" evidence="7">
    <location>
        <begin position="145"/>
        <end position="167"/>
    </location>
</feature>
<evidence type="ECO:0000313" key="10">
    <source>
        <dbReference type="Proteomes" id="UP001165542"/>
    </source>
</evidence>
<evidence type="ECO:0000256" key="4">
    <source>
        <dbReference type="ARBA" id="ARBA00022989"/>
    </source>
</evidence>
<feature type="domain" description="Sulfatase N-terminal" evidence="8">
    <location>
        <begin position="239"/>
        <end position="514"/>
    </location>
</feature>
<dbReference type="InterPro" id="IPR017850">
    <property type="entry name" value="Alkaline_phosphatase_core_sf"/>
</dbReference>
<feature type="region of interest" description="Disordered" evidence="6">
    <location>
        <begin position="202"/>
        <end position="237"/>
    </location>
</feature>
<evidence type="ECO:0000256" key="6">
    <source>
        <dbReference type="SAM" id="MobiDB-lite"/>
    </source>
</evidence>
<comment type="caution">
    <text evidence="9">The sequence shown here is derived from an EMBL/GenBank/DDBJ whole genome shotgun (WGS) entry which is preliminary data.</text>
</comment>
<evidence type="ECO:0000256" key="1">
    <source>
        <dbReference type="ARBA" id="ARBA00004651"/>
    </source>
</evidence>
<dbReference type="Proteomes" id="UP001165542">
    <property type="component" value="Unassembled WGS sequence"/>
</dbReference>
<dbReference type="SUPFAM" id="SSF53649">
    <property type="entry name" value="Alkaline phosphatase-like"/>
    <property type="match status" value="1"/>
</dbReference>
<feature type="transmembrane region" description="Helical" evidence="7">
    <location>
        <begin position="6"/>
        <end position="24"/>
    </location>
</feature>